<feature type="region of interest" description="Disordered" evidence="1">
    <location>
        <begin position="405"/>
        <end position="429"/>
    </location>
</feature>
<sequence length="447" mass="47173">MRVSRASTRLDSVRRTHRDSVRRTHRVRGVVVASGACVMALTVGACGSEGVYGIPLPGGADVGSDPIRLTLQFDDVLDLVPQSTVKVDGVEVGRVTDISVPGDSWIADVTVEVNNSVDLPANATASIQQTNLLGEKFVQLSVPEGDADAARLIGGDTIPVERTRHATDIEQVFGALSMLLNGGGVAQLAPIVKELNTATEGREDRLRSLIEQANTLIGGLEEQKGDITRALDGLDVLTGTLNQQTEKIDRILADLPVATEVLEQQRPQLTQLLTQLDRLGEVGTDVIERSKDDLIADLRALRPTLQELATYGDELITDLAFVPTFPFPDGVEKIAQGNSVNLFISADLQIGNQLSTFGVGEGNPIYSPPLNGEPKPRVDPSNPYYNGNGPRPGWPTVSLLPLPPVIPSPTPPPGVPAAAPPSANPLDGILEQFGIGAAPGAQPGGGQ</sequence>
<protein>
    <submittedName>
        <fullName evidence="4">Phospholipid/cholesterol/gamma-HCH transport system substrate-binding protein</fullName>
    </submittedName>
</protein>
<dbReference type="EMBL" id="FOJN01000007">
    <property type="protein sequence ID" value="SFA52088.1"/>
    <property type="molecule type" value="Genomic_DNA"/>
</dbReference>
<dbReference type="PANTHER" id="PTHR33371:SF15">
    <property type="entry name" value="LIPOPROTEIN LPRN"/>
    <property type="match status" value="1"/>
</dbReference>
<dbReference type="Pfam" id="PF11887">
    <property type="entry name" value="Mce4_CUP1"/>
    <property type="match status" value="1"/>
</dbReference>
<reference evidence="4 5" key="1">
    <citation type="submission" date="2016-10" db="EMBL/GenBank/DDBJ databases">
        <authorList>
            <person name="de Groot N.N."/>
        </authorList>
    </citation>
    <scope>NUCLEOTIDE SEQUENCE [LARGE SCALE GENOMIC DNA]</scope>
    <source>
        <strain evidence="4 5">DSM 44908</strain>
    </source>
</reference>
<proteinExistence type="predicted"/>
<dbReference type="NCBIfam" id="TIGR00996">
    <property type="entry name" value="Mtu_fam_mce"/>
    <property type="match status" value="1"/>
</dbReference>
<dbReference type="Proteomes" id="UP000182054">
    <property type="component" value="Unassembled WGS sequence"/>
</dbReference>
<dbReference type="InterPro" id="IPR052336">
    <property type="entry name" value="MlaD_Phospholipid_Transporter"/>
</dbReference>
<feature type="region of interest" description="Disordered" evidence="1">
    <location>
        <begin position="368"/>
        <end position="390"/>
    </location>
</feature>
<evidence type="ECO:0000259" key="3">
    <source>
        <dbReference type="Pfam" id="PF11887"/>
    </source>
</evidence>
<dbReference type="Pfam" id="PF02470">
    <property type="entry name" value="MlaD"/>
    <property type="match status" value="1"/>
</dbReference>
<dbReference type="AlphaFoldDB" id="A0A1I0TJY6"/>
<accession>A0A1I0TJY6</accession>
<evidence type="ECO:0000259" key="2">
    <source>
        <dbReference type="Pfam" id="PF02470"/>
    </source>
</evidence>
<gene>
    <name evidence="4" type="ORF">SAMN05444374_10789</name>
</gene>
<evidence type="ECO:0000313" key="4">
    <source>
        <dbReference type="EMBL" id="SFA52088.1"/>
    </source>
</evidence>
<name>A0A1I0TJY6_9NOCA</name>
<feature type="domain" description="Mammalian cell entry C-terminal" evidence="3">
    <location>
        <begin position="150"/>
        <end position="320"/>
    </location>
</feature>
<dbReference type="InterPro" id="IPR003399">
    <property type="entry name" value="Mce/MlaD"/>
</dbReference>
<dbReference type="GO" id="GO:0005576">
    <property type="term" value="C:extracellular region"/>
    <property type="evidence" value="ECO:0007669"/>
    <property type="project" value="TreeGrafter"/>
</dbReference>
<dbReference type="InterPro" id="IPR024516">
    <property type="entry name" value="Mce_C"/>
</dbReference>
<evidence type="ECO:0000256" key="1">
    <source>
        <dbReference type="SAM" id="MobiDB-lite"/>
    </source>
</evidence>
<feature type="domain" description="Mce/MlaD" evidence="2">
    <location>
        <begin position="66"/>
        <end position="141"/>
    </location>
</feature>
<dbReference type="PANTHER" id="PTHR33371">
    <property type="entry name" value="INTERMEMBRANE PHOSPHOLIPID TRANSPORT SYSTEM BINDING PROTEIN MLAD-RELATED"/>
    <property type="match status" value="1"/>
</dbReference>
<dbReference type="InterPro" id="IPR005693">
    <property type="entry name" value="Mce"/>
</dbReference>
<evidence type="ECO:0000313" key="5">
    <source>
        <dbReference type="Proteomes" id="UP000182054"/>
    </source>
</evidence>
<feature type="compositionally biased region" description="Pro residues" evidence="1">
    <location>
        <begin position="405"/>
        <end position="423"/>
    </location>
</feature>
<organism evidence="4 5">
    <name type="scientific">Rhodococcoides kroppenstedtii</name>
    <dbReference type="NCBI Taxonomy" id="293050"/>
    <lineage>
        <taxon>Bacteria</taxon>
        <taxon>Bacillati</taxon>
        <taxon>Actinomycetota</taxon>
        <taxon>Actinomycetes</taxon>
        <taxon>Mycobacteriales</taxon>
        <taxon>Nocardiaceae</taxon>
        <taxon>Rhodococcoides</taxon>
    </lineage>
</organism>